<feature type="domain" description="DUF4037" evidence="3">
    <location>
        <begin position="192"/>
        <end position="268"/>
    </location>
</feature>
<reference evidence="4 5" key="1">
    <citation type="submission" date="2021-02" db="EMBL/GenBank/DDBJ databases">
        <title>Whole genome sequencing of Streptomyces actuosus VRA1.</title>
        <authorList>
            <person name="Sen G."/>
            <person name="Sen A."/>
        </authorList>
    </citation>
    <scope>NUCLEOTIDE SEQUENCE [LARGE SCALE GENOMIC DNA]</scope>
    <source>
        <strain evidence="4 5">VRA1</strain>
    </source>
</reference>
<dbReference type="InterPro" id="IPR002934">
    <property type="entry name" value="Polymerase_NTP_transf_dom"/>
</dbReference>
<dbReference type="InterPro" id="IPR025117">
    <property type="entry name" value="DUF4037"/>
</dbReference>
<dbReference type="Gene3D" id="3.30.460.10">
    <property type="entry name" value="Beta Polymerase, domain 2"/>
    <property type="match status" value="1"/>
</dbReference>
<comment type="caution">
    <text evidence="4">The sequence shown here is derived from an EMBL/GenBank/DDBJ whole genome shotgun (WGS) entry which is preliminary data.</text>
</comment>
<proteinExistence type="predicted"/>
<dbReference type="InterPro" id="IPR043519">
    <property type="entry name" value="NT_sf"/>
</dbReference>
<evidence type="ECO:0000259" key="3">
    <source>
        <dbReference type="Pfam" id="PF13228"/>
    </source>
</evidence>
<feature type="compositionally biased region" description="Pro residues" evidence="1">
    <location>
        <begin position="10"/>
        <end position="22"/>
    </location>
</feature>
<dbReference type="CDD" id="cd05403">
    <property type="entry name" value="NT_KNTase_like"/>
    <property type="match status" value="1"/>
</dbReference>
<evidence type="ECO:0000259" key="2">
    <source>
        <dbReference type="Pfam" id="PF01909"/>
    </source>
</evidence>
<sequence length="334" mass="35975">MRRDGRAPTPRGPPVPSTPPAVPVRARTARRLPWRGERGGDGAGRCATRSRWATRFGRLRGVERLREIADRLVGIGGVVGVCLGGSRARGTHRPDSDVDLGLYYRTPLDTAALRRLATELTGEPVEVTEPGGWGPWVDGGAWLTVDGRSVDWIYRDLDRVHRIWEDCREGRFEVGVQAGHPLGVYSPAYVGEVAVGRVLADPTGELRALQQRARRCPEPLREALIAHTRWEAPFVLANARKGVPRGDAFYVAGCLFRAVGLLVQGLHAHAGAWLLNEKDAVRAAGGLPAAPADFSARAHGLFALPGTGAEELSAVLDSADDLVAEVCVRLAPRG</sequence>
<organism evidence="4 5">
    <name type="scientific">Streptomyces actuosus</name>
    <dbReference type="NCBI Taxonomy" id="1885"/>
    <lineage>
        <taxon>Bacteria</taxon>
        <taxon>Bacillati</taxon>
        <taxon>Actinomycetota</taxon>
        <taxon>Actinomycetes</taxon>
        <taxon>Kitasatosporales</taxon>
        <taxon>Streptomycetaceae</taxon>
        <taxon>Streptomyces</taxon>
    </lineage>
</organism>
<feature type="region of interest" description="Disordered" evidence="1">
    <location>
        <begin position="1"/>
        <end position="29"/>
    </location>
</feature>
<protein>
    <submittedName>
        <fullName evidence="4">Nucleotidyltransferase domain-containing protein</fullName>
    </submittedName>
</protein>
<dbReference type="EMBL" id="JAFFZS010000057">
    <property type="protein sequence ID" value="MBN0049055.1"/>
    <property type="molecule type" value="Genomic_DNA"/>
</dbReference>
<gene>
    <name evidence="4" type="ORF">JS756_34240</name>
</gene>
<dbReference type="Proteomes" id="UP000788262">
    <property type="component" value="Unassembled WGS sequence"/>
</dbReference>
<feature type="domain" description="Polymerase nucleotidyl transferase" evidence="2">
    <location>
        <begin position="63"/>
        <end position="109"/>
    </location>
</feature>
<dbReference type="Pfam" id="PF13228">
    <property type="entry name" value="DUF4037"/>
    <property type="match status" value="1"/>
</dbReference>
<dbReference type="SUPFAM" id="SSF81301">
    <property type="entry name" value="Nucleotidyltransferase"/>
    <property type="match status" value="1"/>
</dbReference>
<keyword evidence="5" id="KW-1185">Reference proteome</keyword>
<evidence type="ECO:0000313" key="4">
    <source>
        <dbReference type="EMBL" id="MBN0049055.1"/>
    </source>
</evidence>
<accession>A0ABS2W1G7</accession>
<name>A0ABS2W1G7_STRAS</name>
<evidence type="ECO:0000313" key="5">
    <source>
        <dbReference type="Proteomes" id="UP000788262"/>
    </source>
</evidence>
<dbReference type="Pfam" id="PF01909">
    <property type="entry name" value="NTP_transf_2"/>
    <property type="match status" value="1"/>
</dbReference>
<evidence type="ECO:0000256" key="1">
    <source>
        <dbReference type="SAM" id="MobiDB-lite"/>
    </source>
</evidence>